<feature type="modified residue" description="4-aspartylphosphate" evidence="1">
    <location>
        <position position="56"/>
    </location>
</feature>
<evidence type="ECO:0000313" key="7">
    <source>
        <dbReference type="Proteomes" id="UP000181981"/>
    </source>
</evidence>
<dbReference type="PROSITE" id="PS50110">
    <property type="entry name" value="RESPONSE_REGULATORY"/>
    <property type="match status" value="1"/>
</dbReference>
<evidence type="ECO:0000313" key="4">
    <source>
        <dbReference type="EMBL" id="AHW61994.1"/>
    </source>
</evidence>
<evidence type="ECO:0000313" key="6">
    <source>
        <dbReference type="Proteomes" id="UP000023772"/>
    </source>
</evidence>
<dbReference type="Proteomes" id="UP000023772">
    <property type="component" value="Chromosome"/>
</dbReference>
<evidence type="ECO:0000313" key="5">
    <source>
        <dbReference type="EMBL" id="SES95208.1"/>
    </source>
</evidence>
<dbReference type="InterPro" id="IPR011006">
    <property type="entry name" value="CheY-like_superfamily"/>
</dbReference>
<dbReference type="Gene3D" id="3.40.50.2300">
    <property type="match status" value="1"/>
</dbReference>
<dbReference type="GO" id="GO:0003677">
    <property type="term" value="F:DNA binding"/>
    <property type="evidence" value="ECO:0007669"/>
    <property type="project" value="InterPro"/>
</dbReference>
<dbReference type="KEGG" id="dori:FH5T_12955"/>
<keyword evidence="1" id="KW-0597">Phosphoprotein</keyword>
<dbReference type="InterPro" id="IPR001789">
    <property type="entry name" value="Sig_transdc_resp-reg_receiver"/>
</dbReference>
<dbReference type="RefSeq" id="WP_038559087.1">
    <property type="nucleotide sequence ID" value="NZ_FOHT01000004.1"/>
</dbReference>
<dbReference type="Proteomes" id="UP000181981">
    <property type="component" value="Unassembled WGS sequence"/>
</dbReference>
<dbReference type="EMBL" id="CP007451">
    <property type="protein sequence ID" value="AHW61994.1"/>
    <property type="molecule type" value="Genomic_DNA"/>
</dbReference>
<organism evidence="5 7">
    <name type="scientific">Draconibacterium orientale</name>
    <dbReference type="NCBI Taxonomy" id="1168034"/>
    <lineage>
        <taxon>Bacteria</taxon>
        <taxon>Pseudomonadati</taxon>
        <taxon>Bacteroidota</taxon>
        <taxon>Bacteroidia</taxon>
        <taxon>Marinilabiliales</taxon>
        <taxon>Prolixibacteraceae</taxon>
        <taxon>Draconibacterium</taxon>
    </lineage>
</organism>
<dbReference type="PANTHER" id="PTHR37299:SF1">
    <property type="entry name" value="STAGE 0 SPORULATION PROTEIN A HOMOLOG"/>
    <property type="match status" value="1"/>
</dbReference>
<gene>
    <name evidence="4" type="ORF">FH5T_12955</name>
    <name evidence="5" type="ORF">SAMN05444285_10415</name>
</gene>
<dbReference type="OrthoDB" id="1490554at2"/>
<evidence type="ECO:0000259" key="3">
    <source>
        <dbReference type="PROSITE" id="PS50930"/>
    </source>
</evidence>
<dbReference type="AlphaFoldDB" id="X5DL62"/>
<dbReference type="InterPro" id="IPR046947">
    <property type="entry name" value="LytR-like"/>
</dbReference>
<keyword evidence="6" id="KW-1185">Reference proteome</keyword>
<dbReference type="PROSITE" id="PS50930">
    <property type="entry name" value="HTH_LYTTR"/>
    <property type="match status" value="1"/>
</dbReference>
<feature type="domain" description="HTH LytTR-type" evidence="3">
    <location>
        <begin position="136"/>
        <end position="204"/>
    </location>
</feature>
<dbReference type="Gene3D" id="2.40.50.1020">
    <property type="entry name" value="LytTr DNA-binding domain"/>
    <property type="match status" value="1"/>
</dbReference>
<dbReference type="HOGENOM" id="CLU_000445_14_1_10"/>
<dbReference type="SUPFAM" id="SSF52172">
    <property type="entry name" value="CheY-like"/>
    <property type="match status" value="1"/>
</dbReference>
<dbReference type="EMBL" id="FOHT01000004">
    <property type="protein sequence ID" value="SES95208.1"/>
    <property type="molecule type" value="Genomic_DNA"/>
</dbReference>
<name>X5DL62_9BACT</name>
<evidence type="ECO:0000256" key="1">
    <source>
        <dbReference type="PROSITE-ProRule" id="PRU00169"/>
    </source>
</evidence>
<dbReference type="PANTHER" id="PTHR37299">
    <property type="entry name" value="TRANSCRIPTIONAL REGULATOR-RELATED"/>
    <property type="match status" value="1"/>
</dbReference>
<dbReference type="SMART" id="SM00448">
    <property type="entry name" value="REC"/>
    <property type="match status" value="1"/>
</dbReference>
<dbReference type="eggNOG" id="COG3279">
    <property type="taxonomic scope" value="Bacteria"/>
</dbReference>
<dbReference type="InterPro" id="IPR007492">
    <property type="entry name" value="LytTR_DNA-bd_dom"/>
</dbReference>
<dbReference type="STRING" id="1168034.FH5T_12955"/>
<reference evidence="5 7" key="2">
    <citation type="submission" date="2016-10" db="EMBL/GenBank/DDBJ databases">
        <authorList>
            <person name="de Groot N.N."/>
        </authorList>
    </citation>
    <scope>NUCLEOTIDE SEQUENCE [LARGE SCALE GENOMIC DNA]</scope>
    <source>
        <strain evidence="5 7">DSM 25947</strain>
    </source>
</reference>
<evidence type="ECO:0000259" key="2">
    <source>
        <dbReference type="PROSITE" id="PS50110"/>
    </source>
</evidence>
<reference evidence="4 6" key="1">
    <citation type="submission" date="2014-03" db="EMBL/GenBank/DDBJ databases">
        <title>Complete genome sequence of a deeply braunched marine Bacteroidia bacterium Draconibacterium orientale type strain FH5T.</title>
        <authorList>
            <person name="Li X."/>
            <person name="Wang X."/>
            <person name="Xie Z."/>
            <person name="Du Z."/>
            <person name="Chen G."/>
        </authorList>
    </citation>
    <scope>NUCLEOTIDE SEQUENCE [LARGE SCALE GENOMIC DNA]</scope>
    <source>
        <strain evidence="4 6">FH5</strain>
    </source>
</reference>
<dbReference type="Pfam" id="PF00072">
    <property type="entry name" value="Response_reg"/>
    <property type="match status" value="1"/>
</dbReference>
<dbReference type="GO" id="GO:0000156">
    <property type="term" value="F:phosphorelay response regulator activity"/>
    <property type="evidence" value="ECO:0007669"/>
    <property type="project" value="InterPro"/>
</dbReference>
<proteinExistence type="predicted"/>
<protein>
    <submittedName>
        <fullName evidence="5">Two component transcriptional regulator, LytTR family</fullName>
    </submittedName>
</protein>
<dbReference type="SMART" id="SM00850">
    <property type="entry name" value="LytTR"/>
    <property type="match status" value="1"/>
</dbReference>
<dbReference type="Pfam" id="PF04397">
    <property type="entry name" value="LytTR"/>
    <property type="match status" value="1"/>
</dbReference>
<accession>X5DL62</accession>
<sequence>MSDLNIFIIDDEPDAGLLLQNLLKEYSVIQIKEVFTNALHALDAVIIRQPQVIFLDIDMPEITGLEFLQQVNTFSPNTKVVFVTAFKDYVLEAIHNNAFDYIYKPVSKAELRRVVYKIINAFNSEKQQSPPAKSKVLLKTAEGHHYIATEQILYLEADSNYTKLVLKDGKNLLLSTNLGKLHKQFPKTEFVRISRKHIINKNYLLFMNFCKRYCIVSNNEIERQLEVSIKMRDLKQELS</sequence>
<feature type="domain" description="Response regulatory" evidence="2">
    <location>
        <begin position="5"/>
        <end position="119"/>
    </location>
</feature>